<evidence type="ECO:0000256" key="1">
    <source>
        <dbReference type="ARBA" id="ARBA00023125"/>
    </source>
</evidence>
<feature type="domain" description="HTH CENPB-type" evidence="2">
    <location>
        <begin position="59"/>
        <end position="140"/>
    </location>
</feature>
<dbReference type="SMART" id="SM00674">
    <property type="entry name" value="CENPB"/>
    <property type="match status" value="1"/>
</dbReference>
<comment type="caution">
    <text evidence="3">The sequence shown here is derived from an EMBL/GenBank/DDBJ whole genome shotgun (WGS) entry which is preliminary data.</text>
</comment>
<reference evidence="3" key="1">
    <citation type="journal article" date="2020" name="Fungal Divers.">
        <title>Resolving the Mortierellaceae phylogeny through synthesis of multi-gene phylogenetics and phylogenomics.</title>
        <authorList>
            <person name="Vandepol N."/>
            <person name="Liber J."/>
            <person name="Desiro A."/>
            <person name="Na H."/>
            <person name="Kennedy M."/>
            <person name="Barry K."/>
            <person name="Grigoriev I.V."/>
            <person name="Miller A.N."/>
            <person name="O'Donnell K."/>
            <person name="Stajich J.E."/>
            <person name="Bonito G."/>
        </authorList>
    </citation>
    <scope>NUCLEOTIDE SEQUENCE</scope>
    <source>
        <strain evidence="3">NRRL 2591</strain>
    </source>
</reference>
<sequence>MTKKVVLSRIRIELFDIYHYLVGRFEDTNNTVSFSTFNQYVGIDLAKAIIEGPPCRSPTAYYYTQNKNTVVDTFVVQWLEDQKKRNTPVSAKMIQNAAMPTYVVLQGWFESEKGGFGVHPSFCAPWFDGFKKRHNVSQARYVQGESLDMMNIRITSKGWMNRHVFMEWLKSFDDDLTERFLLLLDSCPAHNNIDMRDPETNTPWKHLHILRLPKNSTSVTQPLDAGILSQETCIVRDYDNAKPISNGQAWSLLPYAWNKVKASTIRNCFAHAPVLPEAILEDLRRRPSFMEEQLELAEYSLRNNYTEQEETYFQHLIAKVGDNNNWSLKAIGEQNAQARADLALA</sequence>
<dbReference type="InterPro" id="IPR050863">
    <property type="entry name" value="CenT-Element_Derived"/>
</dbReference>
<evidence type="ECO:0000259" key="2">
    <source>
        <dbReference type="PROSITE" id="PS51253"/>
    </source>
</evidence>
<evidence type="ECO:0000313" key="3">
    <source>
        <dbReference type="EMBL" id="KAF9545544.1"/>
    </source>
</evidence>
<organism evidence="3 4">
    <name type="scientific">Mortierella hygrophila</name>
    <dbReference type="NCBI Taxonomy" id="979708"/>
    <lineage>
        <taxon>Eukaryota</taxon>
        <taxon>Fungi</taxon>
        <taxon>Fungi incertae sedis</taxon>
        <taxon>Mucoromycota</taxon>
        <taxon>Mortierellomycotina</taxon>
        <taxon>Mortierellomycetes</taxon>
        <taxon>Mortierellales</taxon>
        <taxon>Mortierellaceae</taxon>
        <taxon>Mortierella</taxon>
    </lineage>
</organism>
<dbReference type="PANTHER" id="PTHR19303">
    <property type="entry name" value="TRANSPOSON"/>
    <property type="match status" value="1"/>
</dbReference>
<keyword evidence="4" id="KW-1185">Reference proteome</keyword>
<dbReference type="PANTHER" id="PTHR19303:SF73">
    <property type="entry name" value="PROTEIN PDC2"/>
    <property type="match status" value="1"/>
</dbReference>
<keyword evidence="1" id="KW-0238">DNA-binding</keyword>
<evidence type="ECO:0000313" key="4">
    <source>
        <dbReference type="Proteomes" id="UP000723463"/>
    </source>
</evidence>
<dbReference type="AlphaFoldDB" id="A0A9P6FA69"/>
<dbReference type="Gene3D" id="1.10.10.60">
    <property type="entry name" value="Homeodomain-like"/>
    <property type="match status" value="1"/>
</dbReference>
<dbReference type="InterPro" id="IPR009057">
    <property type="entry name" value="Homeodomain-like_sf"/>
</dbReference>
<dbReference type="PROSITE" id="PS51253">
    <property type="entry name" value="HTH_CENPB"/>
    <property type="match status" value="1"/>
</dbReference>
<dbReference type="EMBL" id="JAAAXW010000070">
    <property type="protein sequence ID" value="KAF9545544.1"/>
    <property type="molecule type" value="Genomic_DNA"/>
</dbReference>
<dbReference type="InterPro" id="IPR004875">
    <property type="entry name" value="DDE_SF_endonuclease_dom"/>
</dbReference>
<proteinExistence type="predicted"/>
<dbReference type="GO" id="GO:0005634">
    <property type="term" value="C:nucleus"/>
    <property type="evidence" value="ECO:0007669"/>
    <property type="project" value="TreeGrafter"/>
</dbReference>
<gene>
    <name evidence="3" type="ORF">EC957_010853</name>
</gene>
<dbReference type="SUPFAM" id="SSF46689">
    <property type="entry name" value="Homeodomain-like"/>
    <property type="match status" value="1"/>
</dbReference>
<dbReference type="GO" id="GO:0003677">
    <property type="term" value="F:DNA binding"/>
    <property type="evidence" value="ECO:0007669"/>
    <property type="project" value="UniProtKB-KW"/>
</dbReference>
<accession>A0A9P6FA69</accession>
<name>A0A9P6FA69_9FUNG</name>
<dbReference type="Pfam" id="PF03184">
    <property type="entry name" value="DDE_1"/>
    <property type="match status" value="1"/>
</dbReference>
<dbReference type="Proteomes" id="UP000723463">
    <property type="component" value="Unassembled WGS sequence"/>
</dbReference>
<dbReference type="InterPro" id="IPR006600">
    <property type="entry name" value="HTH_CenpB_DNA-bd_dom"/>
</dbReference>
<protein>
    <recommendedName>
        <fullName evidence="2">HTH CENPB-type domain-containing protein</fullName>
    </recommendedName>
</protein>